<reference evidence="3" key="1">
    <citation type="submission" date="2020-10" db="EMBL/GenBank/DDBJ databases">
        <authorList>
            <person name="Gilroy R."/>
        </authorList>
    </citation>
    <scope>NUCLEOTIDE SEQUENCE</scope>
    <source>
        <strain evidence="3">ChiSjej6B24-2974</strain>
    </source>
</reference>
<dbReference type="Pfam" id="PF22763">
    <property type="entry name" value="NrS1-1_pol-like_HBD"/>
    <property type="match status" value="1"/>
</dbReference>
<evidence type="ECO:0000259" key="2">
    <source>
        <dbReference type="Pfam" id="PF22763"/>
    </source>
</evidence>
<evidence type="ECO:0000313" key="4">
    <source>
        <dbReference type="Proteomes" id="UP000824260"/>
    </source>
</evidence>
<gene>
    <name evidence="3" type="ORF">IAA52_08060</name>
</gene>
<dbReference type="EMBL" id="DVFZ01000081">
    <property type="protein sequence ID" value="HIQ83043.1"/>
    <property type="molecule type" value="Genomic_DNA"/>
</dbReference>
<name>A0A9D0ZLV7_9FIRM</name>
<accession>A0A9D0ZLV7</accession>
<dbReference type="AlphaFoldDB" id="A0A9D0ZLV7"/>
<comment type="caution">
    <text evidence="3">The sequence shown here is derived from an EMBL/GenBank/DDBJ whole genome shotgun (WGS) entry which is preliminary data.</text>
</comment>
<feature type="non-terminal residue" evidence="3">
    <location>
        <position position="667"/>
    </location>
</feature>
<reference evidence="3" key="2">
    <citation type="journal article" date="2021" name="PeerJ">
        <title>Extensive microbial diversity within the chicken gut microbiome revealed by metagenomics and culture.</title>
        <authorList>
            <person name="Gilroy R."/>
            <person name="Ravi A."/>
            <person name="Getino M."/>
            <person name="Pursley I."/>
            <person name="Horton D.L."/>
            <person name="Alikhan N.F."/>
            <person name="Baker D."/>
            <person name="Gharbi K."/>
            <person name="Hall N."/>
            <person name="Watson M."/>
            <person name="Adriaenssens E.M."/>
            <person name="Foster-Nyarko E."/>
            <person name="Jarju S."/>
            <person name="Secka A."/>
            <person name="Antonio M."/>
            <person name="Oren A."/>
            <person name="Chaudhuri R.R."/>
            <person name="La Ragione R."/>
            <person name="Hildebrand F."/>
            <person name="Pallen M.J."/>
        </authorList>
    </citation>
    <scope>NUCLEOTIDE SEQUENCE</scope>
    <source>
        <strain evidence="3">ChiSjej6B24-2974</strain>
    </source>
</reference>
<sequence length="667" mass="74270">MSFPQELTALRQWICWRLEPDPKGEKPRKVPYDPKTGRKASSTNPETWATLPEAMRAQTKYLFTGVGFVFTEAGGIVGVDIDHCRKENGTFTEAAQAILDKYPSYTEISPSGAGLHIFYRGVMPGKGNKNSATGVEMYDSARYFTMTGNRLEGTPEAIADGAQALPWIHENYIARKQVRKRKAKKAARRVVLTDEQVLEKARAAQNAEDFTALWEGRWQDKFASQSEADLALCCALAFWTGREKEQMDRLFRQSALFREKWDKVHHADGATYGEETLEQAVQRTEQVYSPGGELGVFEANGRYMRERGESVYPLTNFVVHPLEMLVAEEEAQMTCDAATMYGETFRLTFMTADFASAQKFKAVLNKRTISLSYMGSDGDLEVLKTYLAGLEWQVKRGVKALGLYERDGRWAYVDRSRAFAAGGEEVADMVQMEKCASIETALPEHAPISAERLMELGAPLLSYNEPAKTVTVLAWCAGCFIKEMLRVAGVKYPHLFLIGEAGSGKSTTLERVILPIFGRCRVVAAPQVTGFTLMKDAASSNLFPQALDEFKPSKIEKNRLAALYNHFRDSYDGHEGVRGRADQTQATYALLAPLVVAGEESPDEPAIRERGMELLFSKRDLKDAAARQAFGRLSAMQGALTEMGRALLDTALTLNTATARQWFDEAL</sequence>
<protein>
    <submittedName>
        <fullName evidence="3">DNA primase</fullName>
    </submittedName>
</protein>
<dbReference type="Proteomes" id="UP000824260">
    <property type="component" value="Unassembled WGS sequence"/>
</dbReference>
<feature type="domain" description="NrS-1 polymerase-like HBD" evidence="2">
    <location>
        <begin position="225"/>
        <end position="290"/>
    </location>
</feature>
<evidence type="ECO:0000313" key="3">
    <source>
        <dbReference type="EMBL" id="HIQ83043.1"/>
    </source>
</evidence>
<dbReference type="InterPro" id="IPR054468">
    <property type="entry name" value="NrSPol-like_HBD"/>
</dbReference>
<proteinExistence type="predicted"/>
<organism evidence="3 4">
    <name type="scientific">Candidatus Pullichristensenella stercorigallinarum</name>
    <dbReference type="NCBI Taxonomy" id="2840909"/>
    <lineage>
        <taxon>Bacteria</taxon>
        <taxon>Bacillati</taxon>
        <taxon>Bacillota</taxon>
        <taxon>Clostridia</taxon>
        <taxon>Candidatus Pullichristensenella</taxon>
    </lineage>
</organism>
<evidence type="ECO:0000256" key="1">
    <source>
        <dbReference type="SAM" id="MobiDB-lite"/>
    </source>
</evidence>
<feature type="region of interest" description="Disordered" evidence="1">
    <location>
        <begin position="24"/>
        <end position="47"/>
    </location>
</feature>
<feature type="compositionally biased region" description="Basic and acidic residues" evidence="1">
    <location>
        <begin position="24"/>
        <end position="36"/>
    </location>
</feature>